<dbReference type="Pfam" id="PF23355">
    <property type="entry name" value="IFT52_GIFT"/>
    <property type="match status" value="1"/>
</dbReference>
<protein>
    <recommendedName>
        <fullName evidence="2">IFT52 GIFT domain-containing protein</fullName>
    </recommendedName>
</protein>
<dbReference type="Gene3D" id="3.40.50.880">
    <property type="match status" value="1"/>
</dbReference>
<dbReference type="InterPro" id="IPR029062">
    <property type="entry name" value="Class_I_gatase-like"/>
</dbReference>
<feature type="chain" id="PRO_5046229171" description="IFT52 GIFT domain-containing protein" evidence="1">
    <location>
        <begin position="27"/>
        <end position="251"/>
    </location>
</feature>
<proteinExistence type="predicted"/>
<feature type="domain" description="IFT52 GIFT" evidence="2">
    <location>
        <begin position="79"/>
        <end position="160"/>
    </location>
</feature>
<sequence length="251" mass="28141">MKRFINSLIAVSITVLALFHFNDAYSQSPPQKKILVDVAHGQRFWHDPNDMPGKDSSLIQRVKYMAGELTRNANAMGATVMYQKKKFTPASLKDVDLLFLQGVGGKLDENETAAIIGYVKNGGRLFVTMDEDYWGTLDQININDIVKPFGIEYKQDNPDRSSGGYAKAGIIAKERWSIPVHGARIVEGGTPFCYIGKGESNPFGIYKEVENGGRIIAMGDGMVSLYMTRWENVDNYQCAQFMQDVFSWLMK</sequence>
<evidence type="ECO:0000313" key="3">
    <source>
        <dbReference type="EMBL" id="MBT1704762.1"/>
    </source>
</evidence>
<feature type="signal peptide" evidence="1">
    <location>
        <begin position="1"/>
        <end position="26"/>
    </location>
</feature>
<reference evidence="3 4" key="1">
    <citation type="submission" date="2021-05" db="EMBL/GenBank/DDBJ databases">
        <title>A Polyphasic approach of four new species of the genus Ohtaekwangia: Ohtaekwangia histidinii sp. nov., Ohtaekwangia cretensis sp. nov., Ohtaekwangia indiensis sp. nov., Ohtaekwangia reichenbachii sp. nov. from diverse environment.</title>
        <authorList>
            <person name="Octaviana S."/>
        </authorList>
    </citation>
    <scope>NUCLEOTIDE SEQUENCE [LARGE SCALE GENOMIC DNA]</scope>
    <source>
        <strain evidence="3 4">PWU20</strain>
    </source>
</reference>
<gene>
    <name evidence="3" type="ORF">KK060_15815</name>
</gene>
<evidence type="ECO:0000256" key="1">
    <source>
        <dbReference type="SAM" id="SignalP"/>
    </source>
</evidence>
<dbReference type="InterPro" id="IPR055458">
    <property type="entry name" value="IFT52_GIFT"/>
</dbReference>
<evidence type="ECO:0000259" key="2">
    <source>
        <dbReference type="Pfam" id="PF23355"/>
    </source>
</evidence>
<keyword evidence="1" id="KW-0732">Signal</keyword>
<comment type="caution">
    <text evidence="3">The sequence shown here is derived from an EMBL/GenBank/DDBJ whole genome shotgun (WGS) entry which is preliminary data.</text>
</comment>
<dbReference type="Proteomes" id="UP000772618">
    <property type="component" value="Unassembled WGS sequence"/>
</dbReference>
<accession>A0ABS5VTM8</accession>
<keyword evidence="4" id="KW-1185">Reference proteome</keyword>
<dbReference type="EMBL" id="JAHESD010000038">
    <property type="protein sequence ID" value="MBT1704762.1"/>
    <property type="molecule type" value="Genomic_DNA"/>
</dbReference>
<dbReference type="SUPFAM" id="SSF52317">
    <property type="entry name" value="Class I glutamine amidotransferase-like"/>
    <property type="match status" value="1"/>
</dbReference>
<dbReference type="RefSeq" id="WP_254154717.1">
    <property type="nucleotide sequence ID" value="NZ_JAHESD010000038.1"/>
</dbReference>
<evidence type="ECO:0000313" key="4">
    <source>
        <dbReference type="Proteomes" id="UP000772618"/>
    </source>
</evidence>
<organism evidence="3 4">
    <name type="scientific">Chryseosolibacter indicus</name>
    <dbReference type="NCBI Taxonomy" id="2782351"/>
    <lineage>
        <taxon>Bacteria</taxon>
        <taxon>Pseudomonadati</taxon>
        <taxon>Bacteroidota</taxon>
        <taxon>Cytophagia</taxon>
        <taxon>Cytophagales</taxon>
        <taxon>Chryseotaleaceae</taxon>
        <taxon>Chryseosolibacter</taxon>
    </lineage>
</organism>
<name>A0ABS5VTM8_9BACT</name>